<feature type="compositionally biased region" description="Acidic residues" evidence="1">
    <location>
        <begin position="204"/>
        <end position="214"/>
    </location>
</feature>
<evidence type="ECO:0000259" key="2">
    <source>
        <dbReference type="PROSITE" id="PS50053"/>
    </source>
</evidence>
<evidence type="ECO:0000313" key="3">
    <source>
        <dbReference type="EMBL" id="CDI53507.1"/>
    </source>
</evidence>
<feature type="compositionally biased region" description="Acidic residues" evidence="1">
    <location>
        <begin position="460"/>
        <end position="469"/>
    </location>
</feature>
<feature type="compositionally biased region" description="Gly residues" evidence="1">
    <location>
        <begin position="448"/>
        <end position="457"/>
    </location>
</feature>
<organism evidence="3">
    <name type="scientific">Melanopsichium pennsylvanicum 4</name>
    <dbReference type="NCBI Taxonomy" id="1398559"/>
    <lineage>
        <taxon>Eukaryota</taxon>
        <taxon>Fungi</taxon>
        <taxon>Dikarya</taxon>
        <taxon>Basidiomycota</taxon>
        <taxon>Ustilaginomycotina</taxon>
        <taxon>Ustilaginomycetes</taxon>
        <taxon>Ustilaginales</taxon>
        <taxon>Ustilaginaceae</taxon>
        <taxon>Melanopsichium</taxon>
    </lineage>
</organism>
<name>A0A077R3X5_9BASI</name>
<protein>
    <recommendedName>
        <fullName evidence="2">Ubiquitin-like domain-containing protein</fullName>
    </recommendedName>
</protein>
<dbReference type="PANTHER" id="PTHR28049">
    <property type="entry name" value="TRANSMEMBRANE PROTEIN YOR223W"/>
    <property type="match status" value="1"/>
</dbReference>
<dbReference type="AlphaFoldDB" id="A0A077R3X5"/>
<proteinExistence type="predicted"/>
<sequence>MTDTLDVRIDLGEGPSGPKAKLAAAVRIRPIVVRFTEPGVRDLHLPLCSLLSLRPLSSSDSHTSTAAAKAQGVLFDLDSELSSTHSQNPVPPPITSNSHITINNNDSAVEHNLVQQALSTLDQQGLLGDETVSELKGKIEIRRQELRDRRLRLIHAGRVLREGVRLVGYLEELDVRTRMQSRQQTLRDLALLNQNAADNSQSDTDSDDGQGGDDEERKDTVDKRQMSIRELVEYLSLQACASGTGDHEEQGSSAETMLRGKGKGKSKEPPFYDDVVQVTIRTAPTIYLQCSVGDLKTPSNLLTLPPTSSADALIDTSNATQIAEIDQLVDLSDERNRGFNRLLEAGLSPTEIASIRSTFRSTHPVNTTYDLIQAREHAQHLLEMEESWMDSFHSNPNPGQVFGESDAAEGRGAYGTVFQGLMVGFFMPPLIPLFWFRDKAHPSSLPGDRGGGGGEIGDGANEDDEDEYERETSLAARESVFGSTMQVSILFGLVAK</sequence>
<dbReference type="PROSITE" id="PS50053">
    <property type="entry name" value="UBIQUITIN_2"/>
    <property type="match status" value="1"/>
</dbReference>
<dbReference type="PANTHER" id="PTHR28049:SF1">
    <property type="entry name" value="DSC E3 UBIQUITIN LIGASE COMPLEX SUBUNIT 3"/>
    <property type="match status" value="1"/>
</dbReference>
<dbReference type="InterPro" id="IPR045226">
    <property type="entry name" value="Dsc3"/>
</dbReference>
<dbReference type="GO" id="GO:0044695">
    <property type="term" value="C:Dsc E3 ubiquitin ligase complex"/>
    <property type="evidence" value="ECO:0007669"/>
    <property type="project" value="InterPro"/>
</dbReference>
<feature type="region of interest" description="Disordered" evidence="1">
    <location>
        <begin position="194"/>
        <end position="223"/>
    </location>
</feature>
<dbReference type="InterPro" id="IPR025390">
    <property type="entry name" value="Dsc3_C"/>
</dbReference>
<dbReference type="EMBL" id="HG529582">
    <property type="protein sequence ID" value="CDI53507.1"/>
    <property type="molecule type" value="Genomic_DNA"/>
</dbReference>
<feature type="domain" description="Ubiquitin-like" evidence="2">
    <location>
        <begin position="129"/>
        <end position="166"/>
    </location>
</feature>
<reference evidence="3" key="1">
    <citation type="journal article" date="2014" name="Genome Biol. Evol.">
        <title>Gene Loss Rather Than Gene Gain Is Associated with a Host Jump from Monocots to Dicots in the Smut Fungus Melanopsichium pennsylvanicum.</title>
        <authorList>
            <person name="Sharma R."/>
            <person name="Mishra B."/>
            <person name="Runge F."/>
            <person name="Thines M."/>
        </authorList>
    </citation>
    <scope>NUCLEOTIDE SEQUENCE</scope>
    <source>
        <strain evidence="3">4</strain>
    </source>
</reference>
<dbReference type="GO" id="GO:0005783">
    <property type="term" value="C:endoplasmic reticulum"/>
    <property type="evidence" value="ECO:0007669"/>
    <property type="project" value="TreeGrafter"/>
</dbReference>
<accession>A0A077R3X5</accession>
<evidence type="ECO:0000256" key="1">
    <source>
        <dbReference type="SAM" id="MobiDB-lite"/>
    </source>
</evidence>
<feature type="region of interest" description="Disordered" evidence="1">
    <location>
        <begin position="444"/>
        <end position="473"/>
    </location>
</feature>
<feature type="region of interest" description="Disordered" evidence="1">
    <location>
        <begin position="242"/>
        <end position="270"/>
    </location>
</feature>
<dbReference type="InterPro" id="IPR000626">
    <property type="entry name" value="Ubiquitin-like_dom"/>
</dbReference>
<dbReference type="Pfam" id="PF13373">
    <property type="entry name" value="Dsc3_C"/>
    <property type="match status" value="1"/>
</dbReference>